<reference evidence="2 3" key="1">
    <citation type="submission" date="2017-07" db="EMBL/GenBank/DDBJ databases">
        <authorList>
            <person name="Talla V."/>
            <person name="Backstrom N."/>
        </authorList>
    </citation>
    <scope>NUCLEOTIDE SEQUENCE [LARGE SCALE GENOMIC DNA]</scope>
</reference>
<feature type="chain" id="PRO_5022904645" evidence="1">
    <location>
        <begin position="29"/>
        <end position="71"/>
    </location>
</feature>
<organism evidence="2 3">
    <name type="scientific">Leptidea sinapis</name>
    <dbReference type="NCBI Taxonomy" id="189913"/>
    <lineage>
        <taxon>Eukaryota</taxon>
        <taxon>Metazoa</taxon>
        <taxon>Ecdysozoa</taxon>
        <taxon>Arthropoda</taxon>
        <taxon>Hexapoda</taxon>
        <taxon>Insecta</taxon>
        <taxon>Pterygota</taxon>
        <taxon>Neoptera</taxon>
        <taxon>Endopterygota</taxon>
        <taxon>Lepidoptera</taxon>
        <taxon>Glossata</taxon>
        <taxon>Ditrysia</taxon>
        <taxon>Papilionoidea</taxon>
        <taxon>Pieridae</taxon>
        <taxon>Dismorphiinae</taxon>
        <taxon>Leptidea</taxon>
    </lineage>
</organism>
<name>A0A5E4PVP2_9NEOP</name>
<protein>
    <submittedName>
        <fullName evidence="2">Uncharacterized protein</fullName>
    </submittedName>
</protein>
<feature type="signal peptide" evidence="1">
    <location>
        <begin position="1"/>
        <end position="28"/>
    </location>
</feature>
<dbReference type="Proteomes" id="UP000324832">
    <property type="component" value="Unassembled WGS sequence"/>
</dbReference>
<gene>
    <name evidence="2" type="ORF">LSINAPIS_LOCUS2409</name>
</gene>
<dbReference type="EMBL" id="FZQP02000482">
    <property type="protein sequence ID" value="VVC89233.1"/>
    <property type="molecule type" value="Genomic_DNA"/>
</dbReference>
<evidence type="ECO:0000313" key="3">
    <source>
        <dbReference type="Proteomes" id="UP000324832"/>
    </source>
</evidence>
<evidence type="ECO:0000256" key="1">
    <source>
        <dbReference type="SAM" id="SignalP"/>
    </source>
</evidence>
<evidence type="ECO:0000313" key="2">
    <source>
        <dbReference type="EMBL" id="VVC89233.1"/>
    </source>
</evidence>
<keyword evidence="1" id="KW-0732">Signal</keyword>
<accession>A0A5E4PVP2</accession>
<sequence>MSISSTMIMALTTKFLLLVIALVCSVDAYKILVVVALPGKSHGILGDGVVRHLTNAGHENNNYSFDDIYDF</sequence>
<keyword evidence="3" id="KW-1185">Reference proteome</keyword>
<proteinExistence type="predicted"/>
<dbReference type="AlphaFoldDB" id="A0A5E4PVP2"/>